<dbReference type="Proteomes" id="UP001165960">
    <property type="component" value="Unassembled WGS sequence"/>
</dbReference>
<reference evidence="1" key="1">
    <citation type="submission" date="2022-04" db="EMBL/GenBank/DDBJ databases">
        <title>Genome of the entomopathogenic fungus Entomophthora muscae.</title>
        <authorList>
            <person name="Elya C."/>
            <person name="Lovett B.R."/>
            <person name="Lee E."/>
            <person name="Macias A.M."/>
            <person name="Hajek A.E."/>
            <person name="De Bivort B.L."/>
            <person name="Kasson M.T."/>
            <person name="De Fine Licht H.H."/>
            <person name="Stajich J.E."/>
        </authorList>
    </citation>
    <scope>NUCLEOTIDE SEQUENCE</scope>
    <source>
        <strain evidence="1">Berkeley</strain>
    </source>
</reference>
<keyword evidence="2" id="KW-1185">Reference proteome</keyword>
<name>A0ACC2UQ73_9FUNG</name>
<dbReference type="EMBL" id="QTSX02000055">
    <property type="protein sequence ID" value="KAJ9089289.1"/>
    <property type="molecule type" value="Genomic_DNA"/>
</dbReference>
<proteinExistence type="predicted"/>
<accession>A0ACC2UQ73</accession>
<gene>
    <name evidence="1" type="ORF">DSO57_1014424</name>
</gene>
<protein>
    <submittedName>
        <fullName evidence="1">Uncharacterized protein</fullName>
    </submittedName>
</protein>
<evidence type="ECO:0000313" key="1">
    <source>
        <dbReference type="EMBL" id="KAJ9089289.1"/>
    </source>
</evidence>
<evidence type="ECO:0000313" key="2">
    <source>
        <dbReference type="Proteomes" id="UP001165960"/>
    </source>
</evidence>
<comment type="caution">
    <text evidence="1">The sequence shown here is derived from an EMBL/GenBank/DDBJ whole genome shotgun (WGS) entry which is preliminary data.</text>
</comment>
<organism evidence="1 2">
    <name type="scientific">Entomophthora muscae</name>
    <dbReference type="NCBI Taxonomy" id="34485"/>
    <lineage>
        <taxon>Eukaryota</taxon>
        <taxon>Fungi</taxon>
        <taxon>Fungi incertae sedis</taxon>
        <taxon>Zoopagomycota</taxon>
        <taxon>Entomophthoromycotina</taxon>
        <taxon>Entomophthoromycetes</taxon>
        <taxon>Entomophthorales</taxon>
        <taxon>Entomophthoraceae</taxon>
        <taxon>Entomophthora</taxon>
    </lineage>
</organism>
<sequence length="481" mass="52661">MSPINTDKYTSTQSLNSVDPHFFHQVFNSIPSEIRKGPREYVPDASEVVSLSGSLSKDSIPTESFIKDASDYSGSLNPETDMETASMLIFPRSPSNSTTYLKATDDTTTSTAFTICAAIISALAFIVLLFFCWRFLGRRRRNFLLRSTSSESVSVHTSFNNSTPEKCLGSSRLGSLRQAVTGSFRNSRRQSKEPYKISSSHRQDSFEVNRWANGTKIGLSEVELSQILSSPSCDQPMLSAGESAASQTTLPTDSWDQYMSILKHEEHLHFEDITPAHTIKNASAEVLFHRDHPSLLSHYFHSTFGGLNRIEPFNGLAAAKGSLVNIKATQEFEMKALNHSPAVSIFHRKKAPSKVSLFDPKNNNSLALTQRVVSKQILDHPTTATAECGIVLKPTHLSISPSATVPTPPLSPSAHWSQPDPFSQLLHSPTAASMPEFHTSKPTGPPVTTPASAKLNPAGWSSPHLVSDLNRLPVLLEAPHP</sequence>